<sequence length="294" mass="33020">MTVKVIAEVGCNHKGDMEIAKELIRVAAIYAKADVVKFQKRNNRELLTEEQYNTPHPNPANSYGDTYGAHREFLEFSVDQHRELMAECEKNGIIYSTSVWDVTSAREIASLNPVLIKVPSACNLHFEMLGVLADEYSGEIHLSLGMTTKEEEDQIVDFFVQRGRAKDVVLYSCTSGYPVAFDELCLLEITRLREKFGEVVKAIAFSGHHLGIAADMAAVALGSEWIERHVTIDRTWKGTDHAASLEPDGLRRLVRDARAVSKALTYKQSDILDIELPQRDKLKWREQPASAEVA</sequence>
<keyword evidence="3" id="KW-1185">Reference proteome</keyword>
<dbReference type="GO" id="GO:0047444">
    <property type="term" value="F:N-acylneuraminate-9-phosphate synthase activity"/>
    <property type="evidence" value="ECO:0007669"/>
    <property type="project" value="TreeGrafter"/>
</dbReference>
<evidence type="ECO:0000259" key="1">
    <source>
        <dbReference type="Pfam" id="PF03102"/>
    </source>
</evidence>
<dbReference type="Pfam" id="PF03102">
    <property type="entry name" value="NeuB"/>
    <property type="match status" value="1"/>
</dbReference>
<dbReference type="InterPro" id="IPR013785">
    <property type="entry name" value="Aldolase_TIM"/>
</dbReference>
<dbReference type="EMBL" id="WTYJ01000001">
    <property type="protein sequence ID" value="MXO99115.1"/>
    <property type="molecule type" value="Genomic_DNA"/>
</dbReference>
<dbReference type="OrthoDB" id="9781701at2"/>
<proteinExistence type="predicted"/>
<dbReference type="PANTHER" id="PTHR42966:SF1">
    <property type="entry name" value="SIALIC ACID SYNTHASE"/>
    <property type="match status" value="1"/>
</dbReference>
<protein>
    <submittedName>
        <fullName evidence="2">N-acetylneuraminate synthase</fullName>
    </submittedName>
</protein>
<gene>
    <name evidence="2" type="ORF">GRI97_08950</name>
</gene>
<dbReference type="GO" id="GO:0016051">
    <property type="term" value="P:carbohydrate biosynthetic process"/>
    <property type="evidence" value="ECO:0007669"/>
    <property type="project" value="InterPro"/>
</dbReference>
<name>A0A6I4TSK0_9SPHN</name>
<organism evidence="2 3">
    <name type="scientific">Croceibacterium xixiisoli</name>
    <dbReference type="NCBI Taxonomy" id="1476466"/>
    <lineage>
        <taxon>Bacteria</taxon>
        <taxon>Pseudomonadati</taxon>
        <taxon>Pseudomonadota</taxon>
        <taxon>Alphaproteobacteria</taxon>
        <taxon>Sphingomonadales</taxon>
        <taxon>Erythrobacteraceae</taxon>
        <taxon>Croceibacterium</taxon>
    </lineage>
</organism>
<evidence type="ECO:0000313" key="3">
    <source>
        <dbReference type="Proteomes" id="UP000469430"/>
    </source>
</evidence>
<evidence type="ECO:0000313" key="2">
    <source>
        <dbReference type="EMBL" id="MXO99115.1"/>
    </source>
</evidence>
<dbReference type="SUPFAM" id="SSF51569">
    <property type="entry name" value="Aldolase"/>
    <property type="match status" value="1"/>
</dbReference>
<feature type="domain" description="PseI/NeuA/B-like" evidence="1">
    <location>
        <begin position="27"/>
        <end position="267"/>
    </location>
</feature>
<comment type="caution">
    <text evidence="2">The sequence shown here is derived from an EMBL/GenBank/DDBJ whole genome shotgun (WGS) entry which is preliminary data.</text>
</comment>
<dbReference type="RefSeq" id="WP_161390691.1">
    <property type="nucleotide sequence ID" value="NZ_JBHSCP010000001.1"/>
</dbReference>
<dbReference type="Gene3D" id="3.20.20.70">
    <property type="entry name" value="Aldolase class I"/>
    <property type="match status" value="1"/>
</dbReference>
<accession>A0A6I4TSK0</accession>
<reference evidence="2 3" key="1">
    <citation type="submission" date="2019-12" db="EMBL/GenBank/DDBJ databases">
        <title>Genomic-based taxomic classification of the family Erythrobacteraceae.</title>
        <authorList>
            <person name="Xu L."/>
        </authorList>
    </citation>
    <scope>NUCLEOTIDE SEQUENCE [LARGE SCALE GENOMIC DNA]</scope>
    <source>
        <strain evidence="2 3">S36</strain>
    </source>
</reference>
<dbReference type="AlphaFoldDB" id="A0A6I4TSK0"/>
<dbReference type="Proteomes" id="UP000469430">
    <property type="component" value="Unassembled WGS sequence"/>
</dbReference>
<dbReference type="InterPro" id="IPR013132">
    <property type="entry name" value="PseI/NeuA/B-like_N"/>
</dbReference>
<dbReference type="PANTHER" id="PTHR42966">
    <property type="entry name" value="N-ACETYLNEURAMINATE SYNTHASE"/>
    <property type="match status" value="1"/>
</dbReference>
<dbReference type="InterPro" id="IPR051690">
    <property type="entry name" value="PseI-like"/>
</dbReference>